<dbReference type="PANTHER" id="PTHR23514">
    <property type="entry name" value="BYPASS OF STOP CODON PROTEIN 6"/>
    <property type="match status" value="1"/>
</dbReference>
<feature type="transmembrane region" description="Helical" evidence="8">
    <location>
        <begin position="136"/>
        <end position="154"/>
    </location>
</feature>
<feature type="transmembrane region" description="Helical" evidence="8">
    <location>
        <begin position="195"/>
        <end position="214"/>
    </location>
</feature>
<comment type="caution">
    <text evidence="10">The sequence shown here is derived from an EMBL/GenBank/DDBJ whole genome shotgun (WGS) entry which is preliminary data.</text>
</comment>
<name>A0ABR4C5R5_9HELO</name>
<reference evidence="10 11" key="1">
    <citation type="journal article" date="2024" name="Commun. Biol.">
        <title>Comparative genomic analysis of thermophilic fungi reveals convergent evolutionary adaptations and gene losses.</title>
        <authorList>
            <person name="Steindorff A.S."/>
            <person name="Aguilar-Pontes M.V."/>
            <person name="Robinson A.J."/>
            <person name="Andreopoulos B."/>
            <person name="LaButti K."/>
            <person name="Kuo A."/>
            <person name="Mondo S."/>
            <person name="Riley R."/>
            <person name="Otillar R."/>
            <person name="Haridas S."/>
            <person name="Lipzen A."/>
            <person name="Grimwood J."/>
            <person name="Schmutz J."/>
            <person name="Clum A."/>
            <person name="Reid I.D."/>
            <person name="Moisan M.C."/>
            <person name="Butler G."/>
            <person name="Nguyen T.T.M."/>
            <person name="Dewar K."/>
            <person name="Conant G."/>
            <person name="Drula E."/>
            <person name="Henrissat B."/>
            <person name="Hansel C."/>
            <person name="Singer S."/>
            <person name="Hutchinson M.I."/>
            <person name="de Vries R.P."/>
            <person name="Natvig D.O."/>
            <person name="Powell A.J."/>
            <person name="Tsang A."/>
            <person name="Grigoriev I.V."/>
        </authorList>
    </citation>
    <scope>NUCLEOTIDE SEQUENCE [LARGE SCALE GENOMIC DNA]</scope>
    <source>
        <strain evidence="10 11">CBS 494.80</strain>
    </source>
</reference>
<comment type="similarity">
    <text evidence="2">Belongs to the major facilitator superfamily.</text>
</comment>
<evidence type="ECO:0000256" key="6">
    <source>
        <dbReference type="ARBA" id="ARBA00023136"/>
    </source>
</evidence>
<gene>
    <name evidence="10" type="ORF">VTL71DRAFT_4927</name>
</gene>
<dbReference type="InterPro" id="IPR051788">
    <property type="entry name" value="MFS_Transporter"/>
</dbReference>
<evidence type="ECO:0000313" key="11">
    <source>
        <dbReference type="Proteomes" id="UP001595075"/>
    </source>
</evidence>
<feature type="transmembrane region" description="Helical" evidence="8">
    <location>
        <begin position="430"/>
        <end position="449"/>
    </location>
</feature>
<dbReference type="InterPro" id="IPR020846">
    <property type="entry name" value="MFS_dom"/>
</dbReference>
<dbReference type="SUPFAM" id="SSF103473">
    <property type="entry name" value="MFS general substrate transporter"/>
    <property type="match status" value="1"/>
</dbReference>
<feature type="transmembrane region" description="Helical" evidence="8">
    <location>
        <begin position="102"/>
        <end position="124"/>
    </location>
</feature>
<dbReference type="Pfam" id="PF07690">
    <property type="entry name" value="MFS_1"/>
    <property type="match status" value="1"/>
</dbReference>
<accession>A0ABR4C5R5</accession>
<evidence type="ECO:0000313" key="10">
    <source>
        <dbReference type="EMBL" id="KAL2064433.1"/>
    </source>
</evidence>
<protein>
    <recommendedName>
        <fullName evidence="9">Major facilitator superfamily (MFS) profile domain-containing protein</fullName>
    </recommendedName>
</protein>
<evidence type="ECO:0000256" key="2">
    <source>
        <dbReference type="ARBA" id="ARBA00008335"/>
    </source>
</evidence>
<keyword evidence="5 8" id="KW-1133">Transmembrane helix</keyword>
<feature type="transmembrane region" description="Helical" evidence="8">
    <location>
        <begin position="220"/>
        <end position="238"/>
    </location>
</feature>
<comment type="subcellular location">
    <subcellularLocation>
        <location evidence="1">Endomembrane system</location>
        <topology evidence="1">Multi-pass membrane protein</topology>
    </subcellularLocation>
</comment>
<feature type="transmembrane region" description="Helical" evidence="8">
    <location>
        <begin position="70"/>
        <end position="96"/>
    </location>
</feature>
<feature type="transmembrane region" description="Helical" evidence="8">
    <location>
        <begin position="366"/>
        <end position="388"/>
    </location>
</feature>
<dbReference type="InterPro" id="IPR011701">
    <property type="entry name" value="MFS"/>
</dbReference>
<feature type="compositionally biased region" description="Polar residues" evidence="7">
    <location>
        <begin position="1"/>
        <end position="19"/>
    </location>
</feature>
<sequence length="474" mass="51339">MATSTSTYTITQAESSTDAGNGKGIELQSYPSQDRKLGVSNPEEVREDSIPSGQGVEVKQRWNSPAGNKWRVFATFWSFFVLGMNDGSLGAMIPYLEPYYDLNYTIVSLIFLAPFAGYSIASISNNAVHVRYGQRGVAFVAPLCHIVAYLVVALHPPYPVVVVMFIFVGFGNGLVDAAWCAWLGNMANANEVQGFLQASYSLGATVSPLIATALVQKTNIGWYGFYYIMIAVSVVEFVTSASTFWKQSGAVYEAENPRDPNSKTGRTREALKSRITWLFCFFVFTYVGAEVSLGGWIITFMTKVRGAAPFASSATSTAFWAGMTVGRLFLPYLTARLGEYPSVILYLGLSFGLELIFWLVPSLIVSAVAVSLLGVFMGPMFPTAIVLVTKLLPRDLHVGCIGFGTAFGGSGGAIFPFMVGAIAQRKGVKTLQPVILALLVTMSLLWIALPKSRRKGHESEEGLEATPPAARSEL</sequence>
<evidence type="ECO:0000256" key="4">
    <source>
        <dbReference type="ARBA" id="ARBA00022692"/>
    </source>
</evidence>
<keyword evidence="6 8" id="KW-0472">Membrane</keyword>
<dbReference type="EMBL" id="JAZHXI010000014">
    <property type="protein sequence ID" value="KAL2064433.1"/>
    <property type="molecule type" value="Genomic_DNA"/>
</dbReference>
<dbReference type="PANTHER" id="PTHR23514:SF3">
    <property type="entry name" value="BYPASS OF STOP CODON PROTEIN 6"/>
    <property type="match status" value="1"/>
</dbReference>
<feature type="compositionally biased region" description="Basic and acidic residues" evidence="7">
    <location>
        <begin position="33"/>
        <end position="49"/>
    </location>
</feature>
<feature type="transmembrane region" description="Helical" evidence="8">
    <location>
        <begin position="275"/>
        <end position="298"/>
    </location>
</feature>
<feature type="transmembrane region" description="Helical" evidence="8">
    <location>
        <begin position="310"/>
        <end position="330"/>
    </location>
</feature>
<feature type="transmembrane region" description="Helical" evidence="8">
    <location>
        <begin position="400"/>
        <end position="424"/>
    </location>
</feature>
<feature type="domain" description="Major facilitator superfamily (MFS) profile" evidence="9">
    <location>
        <begin position="71"/>
        <end position="455"/>
    </location>
</feature>
<organism evidence="10 11">
    <name type="scientific">Oculimacula yallundae</name>
    <dbReference type="NCBI Taxonomy" id="86028"/>
    <lineage>
        <taxon>Eukaryota</taxon>
        <taxon>Fungi</taxon>
        <taxon>Dikarya</taxon>
        <taxon>Ascomycota</taxon>
        <taxon>Pezizomycotina</taxon>
        <taxon>Leotiomycetes</taxon>
        <taxon>Helotiales</taxon>
        <taxon>Ploettnerulaceae</taxon>
        <taxon>Oculimacula</taxon>
    </lineage>
</organism>
<keyword evidence="3" id="KW-0813">Transport</keyword>
<evidence type="ECO:0000256" key="7">
    <source>
        <dbReference type="SAM" id="MobiDB-lite"/>
    </source>
</evidence>
<keyword evidence="11" id="KW-1185">Reference proteome</keyword>
<dbReference type="PROSITE" id="PS50850">
    <property type="entry name" value="MFS"/>
    <property type="match status" value="1"/>
</dbReference>
<proteinExistence type="inferred from homology"/>
<feature type="region of interest" description="Disordered" evidence="7">
    <location>
        <begin position="1"/>
        <end position="58"/>
    </location>
</feature>
<dbReference type="InterPro" id="IPR036259">
    <property type="entry name" value="MFS_trans_sf"/>
</dbReference>
<evidence type="ECO:0000256" key="8">
    <source>
        <dbReference type="SAM" id="Phobius"/>
    </source>
</evidence>
<feature type="transmembrane region" description="Helical" evidence="8">
    <location>
        <begin position="342"/>
        <end position="360"/>
    </location>
</feature>
<dbReference type="Proteomes" id="UP001595075">
    <property type="component" value="Unassembled WGS sequence"/>
</dbReference>
<evidence type="ECO:0000259" key="9">
    <source>
        <dbReference type="PROSITE" id="PS50850"/>
    </source>
</evidence>
<keyword evidence="4 8" id="KW-0812">Transmembrane</keyword>
<feature type="transmembrane region" description="Helical" evidence="8">
    <location>
        <begin position="160"/>
        <end position="183"/>
    </location>
</feature>
<evidence type="ECO:0000256" key="1">
    <source>
        <dbReference type="ARBA" id="ARBA00004127"/>
    </source>
</evidence>
<evidence type="ECO:0000256" key="3">
    <source>
        <dbReference type="ARBA" id="ARBA00022448"/>
    </source>
</evidence>
<dbReference type="Gene3D" id="1.20.1250.20">
    <property type="entry name" value="MFS general substrate transporter like domains"/>
    <property type="match status" value="2"/>
</dbReference>
<evidence type="ECO:0000256" key="5">
    <source>
        <dbReference type="ARBA" id="ARBA00022989"/>
    </source>
</evidence>